<evidence type="ECO:0000256" key="6">
    <source>
        <dbReference type="ARBA" id="ARBA00023136"/>
    </source>
</evidence>
<keyword evidence="2" id="KW-1003">Cell membrane</keyword>
<dbReference type="EMBL" id="CP044222">
    <property type="protein sequence ID" value="QEW06186.1"/>
    <property type="molecule type" value="Genomic_DNA"/>
</dbReference>
<evidence type="ECO:0000256" key="7">
    <source>
        <dbReference type="SAM" id="Phobius"/>
    </source>
</evidence>
<gene>
    <name evidence="9" type="ORF">F5I99_06580</name>
</gene>
<dbReference type="Gene3D" id="1.20.1540.10">
    <property type="entry name" value="Rhomboid-like"/>
    <property type="match status" value="1"/>
</dbReference>
<dbReference type="RefSeq" id="WP_151054277.1">
    <property type="nucleotide sequence ID" value="NZ_CP044222.1"/>
</dbReference>
<feature type="transmembrane region" description="Helical" evidence="7">
    <location>
        <begin position="123"/>
        <end position="141"/>
    </location>
</feature>
<sequence length="205" mass="23115">MPWQKSWLTLSLILISVLVSLAIGFGSNHGMMRLLTFTDFSVRGEQLLHHTLGGMLSTGQWWRLVTPAFMHFSELHLLFNLMWIWVVGQRIELFQGRWVLLILVLVSAMLSNLAQFLISGPMFGGMSGVVYAVLAYTWLWDKRGLRPVFGLPPGLMGFMLFWLVLGYTGMLQMFGMGSVANTAHLVGLLVGLMFVLPVQLLQRRS</sequence>
<evidence type="ECO:0000313" key="9">
    <source>
        <dbReference type="EMBL" id="QEW06186.1"/>
    </source>
</evidence>
<evidence type="ECO:0000313" key="10">
    <source>
        <dbReference type="Proteomes" id="UP000325606"/>
    </source>
</evidence>
<dbReference type="InterPro" id="IPR022764">
    <property type="entry name" value="Peptidase_S54_rhomboid_dom"/>
</dbReference>
<dbReference type="GO" id="GO:0006508">
    <property type="term" value="P:proteolysis"/>
    <property type="evidence" value="ECO:0007669"/>
    <property type="project" value="UniProtKB-KW"/>
</dbReference>
<feature type="domain" description="Peptidase S54 rhomboid" evidence="8">
    <location>
        <begin position="59"/>
        <end position="196"/>
    </location>
</feature>
<feature type="transmembrane region" description="Helical" evidence="7">
    <location>
        <begin position="148"/>
        <end position="170"/>
    </location>
</feature>
<evidence type="ECO:0000256" key="5">
    <source>
        <dbReference type="ARBA" id="ARBA00022989"/>
    </source>
</evidence>
<evidence type="ECO:0000256" key="2">
    <source>
        <dbReference type="ARBA" id="ARBA00022475"/>
    </source>
</evidence>
<evidence type="ECO:0000256" key="1">
    <source>
        <dbReference type="ARBA" id="ARBA00004141"/>
    </source>
</evidence>
<organism evidence="9 10">
    <name type="scientific">Nitrincola iocasae</name>
    <dbReference type="NCBI Taxonomy" id="2614693"/>
    <lineage>
        <taxon>Bacteria</taxon>
        <taxon>Pseudomonadati</taxon>
        <taxon>Pseudomonadota</taxon>
        <taxon>Gammaproteobacteria</taxon>
        <taxon>Oceanospirillales</taxon>
        <taxon>Oceanospirillaceae</taxon>
        <taxon>Nitrincola</taxon>
    </lineage>
</organism>
<reference evidence="9 10" key="1">
    <citation type="submission" date="2019-09" db="EMBL/GenBank/DDBJ databases">
        <title>Nitrincola iocasae sp. nov., a bacterium isolated from the sediment collected at a cold seep field in South China Sea.</title>
        <authorList>
            <person name="Zhang H."/>
            <person name="Wang H."/>
            <person name="Li C."/>
        </authorList>
    </citation>
    <scope>NUCLEOTIDE SEQUENCE [LARGE SCALE GENOMIC DNA]</scope>
    <source>
        <strain evidence="9 10">KXZD1103</strain>
    </source>
</reference>
<keyword evidence="5 7" id="KW-1133">Transmembrane helix</keyword>
<keyword evidence="4 7" id="KW-0812">Transmembrane</keyword>
<dbReference type="GO" id="GO:0016020">
    <property type="term" value="C:membrane"/>
    <property type="evidence" value="ECO:0007669"/>
    <property type="project" value="UniProtKB-SubCell"/>
</dbReference>
<feature type="transmembrane region" description="Helical" evidence="7">
    <location>
        <begin position="98"/>
        <end position="117"/>
    </location>
</feature>
<accession>A0A5J6LCN6</accession>
<dbReference type="AlphaFoldDB" id="A0A5J6LCN6"/>
<feature type="transmembrane region" description="Helical" evidence="7">
    <location>
        <begin position="64"/>
        <end position="86"/>
    </location>
</feature>
<feature type="transmembrane region" description="Helical" evidence="7">
    <location>
        <begin position="182"/>
        <end position="201"/>
    </location>
</feature>
<comment type="subcellular location">
    <subcellularLocation>
        <location evidence="1">Membrane</location>
        <topology evidence="1">Multi-pass membrane protein</topology>
    </subcellularLocation>
</comment>
<keyword evidence="9" id="KW-0378">Hydrolase</keyword>
<proteinExistence type="predicted"/>
<dbReference type="InterPro" id="IPR035952">
    <property type="entry name" value="Rhomboid-like_sf"/>
</dbReference>
<dbReference type="Pfam" id="PF01694">
    <property type="entry name" value="Rhomboid"/>
    <property type="match status" value="1"/>
</dbReference>
<name>A0A5J6LCN6_9GAMM</name>
<evidence type="ECO:0000259" key="8">
    <source>
        <dbReference type="Pfam" id="PF01694"/>
    </source>
</evidence>
<evidence type="ECO:0000256" key="3">
    <source>
        <dbReference type="ARBA" id="ARBA00022519"/>
    </source>
</evidence>
<dbReference type="GO" id="GO:0004252">
    <property type="term" value="F:serine-type endopeptidase activity"/>
    <property type="evidence" value="ECO:0007669"/>
    <property type="project" value="InterPro"/>
</dbReference>
<dbReference type="KEGG" id="nik:F5I99_06580"/>
<protein>
    <submittedName>
        <fullName evidence="9">Rhomboid family intramembrane serine protease</fullName>
    </submittedName>
</protein>
<keyword evidence="10" id="KW-1185">Reference proteome</keyword>
<dbReference type="SUPFAM" id="SSF144091">
    <property type="entry name" value="Rhomboid-like"/>
    <property type="match status" value="1"/>
</dbReference>
<dbReference type="PANTHER" id="PTHR43066:SF26">
    <property type="entry name" value="RHOMBOID PROTEASE GLPG"/>
    <property type="match status" value="1"/>
</dbReference>
<keyword evidence="3" id="KW-0997">Cell inner membrane</keyword>
<keyword evidence="9" id="KW-0645">Protease</keyword>
<keyword evidence="6 7" id="KW-0472">Membrane</keyword>
<evidence type="ECO:0000256" key="4">
    <source>
        <dbReference type="ARBA" id="ARBA00022692"/>
    </source>
</evidence>
<dbReference type="PANTHER" id="PTHR43066">
    <property type="entry name" value="RHOMBOID-RELATED PROTEIN"/>
    <property type="match status" value="1"/>
</dbReference>
<dbReference type="Proteomes" id="UP000325606">
    <property type="component" value="Chromosome"/>
</dbReference>